<dbReference type="RefSeq" id="WP_260592447.1">
    <property type="nucleotide sequence ID" value="NZ_CP104003.1"/>
</dbReference>
<dbReference type="InterPro" id="IPR011050">
    <property type="entry name" value="Pectin_lyase_fold/virulence"/>
</dbReference>
<reference evidence="2" key="1">
    <citation type="submission" date="2022-09" db="EMBL/GenBank/DDBJ databases">
        <title>Diverse halophilic archaea isolated from saline environments.</title>
        <authorList>
            <person name="Cui H.-L."/>
        </authorList>
    </citation>
    <scope>NUCLEOTIDE SEQUENCE</scope>
    <source>
        <strain evidence="2">ZS-35-S2</strain>
    </source>
</reference>
<dbReference type="SMART" id="SM00710">
    <property type="entry name" value="PbH1"/>
    <property type="match status" value="4"/>
</dbReference>
<dbReference type="KEGG" id="ssai:N0B31_15060"/>
<dbReference type="InterPro" id="IPR006626">
    <property type="entry name" value="PbH1"/>
</dbReference>
<dbReference type="InterPro" id="IPR012334">
    <property type="entry name" value="Pectin_lyas_fold"/>
</dbReference>
<dbReference type="AlphaFoldDB" id="A0A9E7R246"/>
<dbReference type="InterPro" id="IPR006311">
    <property type="entry name" value="TAT_signal"/>
</dbReference>
<sequence>MSDQLPSRRRVLQLVGAGAVGGFAGCSQTSSTETPSATPRGATDTPTDTPTSAPTDTPTETPTETSSPTPEECTEVGGTVEAGTTFDGCYLVTDTLDVASGTLTITAGSELVFTRGTGMEVRSKGVLVAQGTESDPVTMRGETEDKGYWDGVAIHSRKPANTMQYVELSSAGGSRWDPCCPRATSKAGLNVWDDGIVTVQHCTFAGNARYGLAATSSADLRDFSANTFADNGRAPMATTTDNLDALDTETEYGDGPVDVRARNVSDSGTWRHIGTAYRMYGRPEIVDDAVVTVEAGSVFTFAEDAGIRVASGTLSVEGSEDAPVVMRGTTPVSGFWRGLSIQSKKPDNRLQFLDIAHGGSGNWDPCCPNNSAPANVNVFDDAIASIVNVTFSDSSNYGMLLSSGSELVEFARNTFRNNEEASVWLTANNLGVLDAATSYDGDDDAPVVVRGNDVTEDATWKSLDTNHVVEKNSTITVTGDASVTVDVGADFHFREDAGLLVEDGASLSAIGDPADLIVFEGTTEAAGWWKGIAFTSPSTGNEIAHTTIEDGGSGKWDPCCPNQSRNACINVFDGGYLNLHDSFVVNSENYATWVDGSSTLDRSDNTLMDPAGSA</sequence>
<dbReference type="Proteomes" id="UP001057580">
    <property type="component" value="Chromosome"/>
</dbReference>
<dbReference type="SUPFAM" id="SSF51126">
    <property type="entry name" value="Pectin lyase-like"/>
    <property type="match status" value="1"/>
</dbReference>
<organism evidence="2 3">
    <name type="scientific">Salinirubellus salinus</name>
    <dbReference type="NCBI Taxonomy" id="1364945"/>
    <lineage>
        <taxon>Archaea</taxon>
        <taxon>Methanobacteriati</taxon>
        <taxon>Methanobacteriota</taxon>
        <taxon>Stenosarchaea group</taxon>
        <taxon>Halobacteria</taxon>
        <taxon>Halobacteriales</taxon>
        <taxon>Natronomonadaceae</taxon>
        <taxon>Salinirubellus</taxon>
    </lineage>
</organism>
<feature type="compositionally biased region" description="Low complexity" evidence="1">
    <location>
        <begin position="37"/>
        <end position="75"/>
    </location>
</feature>
<evidence type="ECO:0000313" key="2">
    <source>
        <dbReference type="EMBL" id="UWM53453.1"/>
    </source>
</evidence>
<dbReference type="GeneID" id="74943768"/>
<proteinExistence type="predicted"/>
<dbReference type="PROSITE" id="PS51318">
    <property type="entry name" value="TAT"/>
    <property type="match status" value="1"/>
</dbReference>
<feature type="region of interest" description="Disordered" evidence="1">
    <location>
        <begin position="21"/>
        <end position="75"/>
    </location>
</feature>
<dbReference type="Gene3D" id="2.160.20.10">
    <property type="entry name" value="Single-stranded right-handed beta-helix, Pectin lyase-like"/>
    <property type="match status" value="1"/>
</dbReference>
<protein>
    <recommendedName>
        <fullName evidence="4">Right-handed parallel beta-helix repeat-containing protein</fullName>
    </recommendedName>
</protein>
<evidence type="ECO:0000256" key="1">
    <source>
        <dbReference type="SAM" id="MobiDB-lite"/>
    </source>
</evidence>
<gene>
    <name evidence="2" type="ORF">N0B31_15060</name>
</gene>
<keyword evidence="3" id="KW-1185">Reference proteome</keyword>
<evidence type="ECO:0008006" key="4">
    <source>
        <dbReference type="Google" id="ProtNLM"/>
    </source>
</evidence>
<accession>A0A9E7R246</accession>
<feature type="compositionally biased region" description="Polar residues" evidence="1">
    <location>
        <begin position="26"/>
        <end position="36"/>
    </location>
</feature>
<evidence type="ECO:0000313" key="3">
    <source>
        <dbReference type="Proteomes" id="UP001057580"/>
    </source>
</evidence>
<dbReference type="EMBL" id="CP104003">
    <property type="protein sequence ID" value="UWM53453.1"/>
    <property type="molecule type" value="Genomic_DNA"/>
</dbReference>
<name>A0A9E7R246_9EURY</name>